<dbReference type="GeneTree" id="ENSGT00950000185838"/>
<feature type="region of interest" description="Disordered" evidence="1">
    <location>
        <begin position="1"/>
        <end position="55"/>
    </location>
</feature>
<sequence>MMLSKRMTAKRRELKPASQARKRMVKESSDCQPAGCDSPPDSPAGAGFGGATPPAALCAHWAPGPWWPCRLFPRAMRPLHGDELRDDLCLLSGAEGSAMLCPGGGSRSSPPPPPPPGARGAGRGPGGGGGGRGGGGGGRKRRRREERRALPPSAPRGRGTGGGGGGRESPPQQRLRPPRSQLGWPLRPTSHPYPPCSCGSGESRRDEGAREEAADGGGTTARSSNDIPPQTRRPPRDEEQEEEPPGVRAELRLPLTPPPTQQELALPPVTMRQVR</sequence>
<dbReference type="Ensembl" id="ENSFCTT00005023338.1">
    <property type="protein sequence ID" value="ENSFCTP00005015230.1"/>
    <property type="gene ID" value="ENSFCTG00005008352.1"/>
</dbReference>
<proteinExistence type="predicted"/>
<evidence type="ECO:0000313" key="3">
    <source>
        <dbReference type="Proteomes" id="UP000823872"/>
    </source>
</evidence>
<feature type="compositionally biased region" description="Low complexity" evidence="1">
    <location>
        <begin position="169"/>
        <end position="182"/>
    </location>
</feature>
<feature type="compositionally biased region" description="Gly residues" evidence="1">
    <location>
        <begin position="158"/>
        <end position="167"/>
    </location>
</feature>
<reference evidence="2 3" key="1">
    <citation type="submission" date="2021-02" db="EMBL/GenBank/DDBJ databases">
        <title>Safari Cat Assemblies.</title>
        <authorList>
            <person name="Bredemeyer K.R."/>
            <person name="Murphy W.J."/>
        </authorList>
    </citation>
    <scope>NUCLEOTIDE SEQUENCE [LARGE SCALE GENOMIC DNA]</scope>
</reference>
<accession>A0ABI7WY82</accession>
<evidence type="ECO:0000313" key="2">
    <source>
        <dbReference type="Ensembl" id="ENSFCTP00005015230.1"/>
    </source>
</evidence>
<feature type="region of interest" description="Disordered" evidence="1">
    <location>
        <begin position="95"/>
        <end position="275"/>
    </location>
</feature>
<feature type="compositionally biased region" description="Gly residues" evidence="1">
    <location>
        <begin position="119"/>
        <end position="137"/>
    </location>
</feature>
<dbReference type="Proteomes" id="UP000823872">
    <property type="component" value="Chromosome C2"/>
</dbReference>
<reference evidence="2" key="3">
    <citation type="submission" date="2025-09" db="UniProtKB">
        <authorList>
            <consortium name="Ensembl"/>
        </authorList>
    </citation>
    <scope>IDENTIFICATION</scope>
    <source>
        <strain evidence="2">breed Abyssinian</strain>
    </source>
</reference>
<organism evidence="2 3">
    <name type="scientific">Felis catus</name>
    <name type="common">Cat</name>
    <name type="synonym">Felis silvestris catus</name>
    <dbReference type="NCBI Taxonomy" id="9685"/>
    <lineage>
        <taxon>Eukaryota</taxon>
        <taxon>Metazoa</taxon>
        <taxon>Chordata</taxon>
        <taxon>Craniata</taxon>
        <taxon>Vertebrata</taxon>
        <taxon>Euteleostomi</taxon>
        <taxon>Mammalia</taxon>
        <taxon>Eutheria</taxon>
        <taxon>Laurasiatheria</taxon>
        <taxon>Carnivora</taxon>
        <taxon>Feliformia</taxon>
        <taxon>Felidae</taxon>
        <taxon>Felinae</taxon>
        <taxon>Felis</taxon>
    </lineage>
</organism>
<gene>
    <name evidence="2" type="primary">EIF4H</name>
</gene>
<protein>
    <submittedName>
        <fullName evidence="2">Uncharacterized protein</fullName>
    </submittedName>
</protein>
<name>A0ABI7WY82_FELCA</name>
<keyword evidence="3" id="KW-1185">Reference proteome</keyword>
<feature type="compositionally biased region" description="Basic and acidic residues" evidence="1">
    <location>
        <begin position="202"/>
        <end position="213"/>
    </location>
</feature>
<reference evidence="2" key="2">
    <citation type="submission" date="2025-08" db="UniProtKB">
        <authorList>
            <consortium name="Ensembl"/>
        </authorList>
    </citation>
    <scope>IDENTIFICATION</scope>
    <source>
        <strain evidence="2">breed Abyssinian</strain>
    </source>
</reference>
<evidence type="ECO:0000256" key="1">
    <source>
        <dbReference type="SAM" id="MobiDB-lite"/>
    </source>
</evidence>